<evidence type="ECO:0000256" key="2">
    <source>
        <dbReference type="ARBA" id="ARBA00006966"/>
    </source>
</evidence>
<reference evidence="7 8" key="2">
    <citation type="submission" date="2010-03" db="EMBL/GenBank/DDBJ databases">
        <authorList>
            <person name="Pajon A."/>
        </authorList>
    </citation>
    <scope>NUCLEOTIDE SEQUENCE [LARGE SCALE GENOMIC DNA]</scope>
    <source>
        <strain evidence="7 8">SGP1</strain>
    </source>
</reference>
<dbReference type="PANTHER" id="PTHR48097:SF9">
    <property type="entry name" value="L-THREONINE ALDOLASE"/>
    <property type="match status" value="1"/>
</dbReference>
<dbReference type="InterPro" id="IPR001597">
    <property type="entry name" value="ArAA_b-elim_lyase/Thr_aldolase"/>
</dbReference>
<dbReference type="KEGG" id="sbr:SY1_01480"/>
<dbReference type="AlphaFoldDB" id="A0AB94IVE8"/>
<name>A0AB94IVE8_9BACT</name>
<dbReference type="PIRSF" id="PIRSF017617">
    <property type="entry name" value="Thr_aldolase"/>
    <property type="match status" value="1"/>
</dbReference>
<feature type="modified residue" description="N6-(pyridoxal phosphate)lysine" evidence="5">
    <location>
        <position position="202"/>
    </location>
</feature>
<dbReference type="GO" id="GO:0006567">
    <property type="term" value="P:L-threonine catabolic process"/>
    <property type="evidence" value="ECO:0007669"/>
    <property type="project" value="TreeGrafter"/>
</dbReference>
<reference evidence="8" key="1">
    <citation type="submission" date="2010-03" db="EMBL/GenBank/DDBJ databases">
        <title>The genome sequence of Synergistetes sp. SGP1.</title>
        <authorList>
            <consortium name="metaHIT consortium -- http://www.metahit.eu/"/>
            <person name="Pajon A."/>
            <person name="Turner K."/>
            <person name="Parkhill J."/>
            <person name="Wade W."/>
            <person name="Vartoukian S."/>
        </authorList>
    </citation>
    <scope>NUCLEOTIDE SEQUENCE [LARGE SCALE GENOMIC DNA]</scope>
    <source>
        <strain evidence="8">SGP1</strain>
    </source>
</reference>
<dbReference type="EMBL" id="FP929056">
    <property type="protein sequence ID" value="CBL27701.1"/>
    <property type="molecule type" value="Genomic_DNA"/>
</dbReference>
<sequence length="345" mass="37770">MIDLRSDTLTLPDEPMLRTILTARLGDDGRLDAEGRGEDLAVNELEDMAAEVSGKEAGLLCASGTMGNQAALLTWCRPGDTVLIDELQHLDRSEKTAFTPRFGQLKKVTYRSDASLMPNTASMEEELKNGPVKLICIENTHNYTGGACIDLKRMAEIRSLADRYGVPVHMDGARVFNAAAFLGTTVKEIARYVDSLMFCVSKGLGAPVGSLLCGTRKFISEAKEMRKLLGGAMRQAGIIAAPAIYALKHNVERLREDNENAQFCASLLKDLKKVKAQQNVQTNIMMLDMEGAGITPQEFCARAKERGLLIRPIIGSFVRLVFYKGITRSDAERAAAIVREIDGEL</sequence>
<dbReference type="Proteomes" id="UP000008957">
    <property type="component" value="Chromosome"/>
</dbReference>
<proteinExistence type="inferred from homology"/>
<evidence type="ECO:0000313" key="7">
    <source>
        <dbReference type="EMBL" id="CBL27701.1"/>
    </source>
</evidence>
<protein>
    <submittedName>
        <fullName evidence="7">Threonine aldolase</fullName>
        <ecNumber evidence="7">4.1.2.5</ecNumber>
    </submittedName>
</protein>
<dbReference type="GO" id="GO:0005829">
    <property type="term" value="C:cytosol"/>
    <property type="evidence" value="ECO:0007669"/>
    <property type="project" value="TreeGrafter"/>
</dbReference>
<evidence type="ECO:0000256" key="1">
    <source>
        <dbReference type="ARBA" id="ARBA00001933"/>
    </source>
</evidence>
<dbReference type="InterPro" id="IPR015422">
    <property type="entry name" value="PyrdxlP-dep_Trfase_small"/>
</dbReference>
<dbReference type="GO" id="GO:0006545">
    <property type="term" value="P:glycine biosynthetic process"/>
    <property type="evidence" value="ECO:0007669"/>
    <property type="project" value="TreeGrafter"/>
</dbReference>
<dbReference type="InterPro" id="IPR015421">
    <property type="entry name" value="PyrdxlP-dep_Trfase_major"/>
</dbReference>
<evidence type="ECO:0000256" key="5">
    <source>
        <dbReference type="PIRSR" id="PIRSR017617-1"/>
    </source>
</evidence>
<dbReference type="SUPFAM" id="SSF53383">
    <property type="entry name" value="PLP-dependent transferases"/>
    <property type="match status" value="1"/>
</dbReference>
<feature type="domain" description="Aromatic amino acid beta-eliminating lyase/threonine aldolase" evidence="6">
    <location>
        <begin position="3"/>
        <end position="289"/>
    </location>
</feature>
<gene>
    <name evidence="7" type="ORF">SY1_01480</name>
</gene>
<keyword evidence="4 7" id="KW-0456">Lyase</keyword>
<dbReference type="Pfam" id="PF01212">
    <property type="entry name" value="Beta_elim_lyase"/>
    <property type="match status" value="1"/>
</dbReference>
<dbReference type="FunFam" id="3.40.640.10:FF:000030">
    <property type="entry name" value="Low-specificity L-threonine aldolase"/>
    <property type="match status" value="1"/>
</dbReference>
<dbReference type="Gene3D" id="3.40.640.10">
    <property type="entry name" value="Type I PLP-dependent aspartate aminotransferase-like (Major domain)"/>
    <property type="match status" value="1"/>
</dbReference>
<keyword evidence="3" id="KW-0663">Pyridoxal phosphate</keyword>
<dbReference type="Gene3D" id="3.90.1150.10">
    <property type="entry name" value="Aspartate Aminotransferase, domain 1"/>
    <property type="match status" value="1"/>
</dbReference>
<comment type="similarity">
    <text evidence="2">Belongs to the threonine aldolase family.</text>
</comment>
<comment type="cofactor">
    <cofactor evidence="1">
        <name>pyridoxal 5'-phosphate</name>
        <dbReference type="ChEBI" id="CHEBI:597326"/>
    </cofactor>
</comment>
<dbReference type="PANTHER" id="PTHR48097">
    <property type="entry name" value="L-THREONINE ALDOLASE-RELATED"/>
    <property type="match status" value="1"/>
</dbReference>
<organism evidence="7 8">
    <name type="scientific">Fretibacterium fastidiosum</name>
    <dbReference type="NCBI Taxonomy" id="651822"/>
    <lineage>
        <taxon>Bacteria</taxon>
        <taxon>Thermotogati</taxon>
        <taxon>Synergistota</taxon>
        <taxon>Synergistia</taxon>
        <taxon>Synergistales</taxon>
        <taxon>Aminobacteriaceae</taxon>
        <taxon>Fretibacterium</taxon>
    </lineage>
</organism>
<keyword evidence="8" id="KW-1185">Reference proteome</keyword>
<evidence type="ECO:0000259" key="6">
    <source>
        <dbReference type="Pfam" id="PF01212"/>
    </source>
</evidence>
<accession>A0AB94IVE8</accession>
<dbReference type="InterPro" id="IPR023603">
    <property type="entry name" value="Low_specificity_L-TA-like"/>
</dbReference>
<evidence type="ECO:0000313" key="8">
    <source>
        <dbReference type="Proteomes" id="UP000008957"/>
    </source>
</evidence>
<dbReference type="InterPro" id="IPR015424">
    <property type="entry name" value="PyrdxlP-dep_Trfase"/>
</dbReference>
<evidence type="ECO:0000256" key="4">
    <source>
        <dbReference type="ARBA" id="ARBA00023239"/>
    </source>
</evidence>
<evidence type="ECO:0000256" key="3">
    <source>
        <dbReference type="ARBA" id="ARBA00022898"/>
    </source>
</evidence>
<dbReference type="EC" id="4.1.2.5" evidence="7"/>
<dbReference type="RefSeq" id="WP_015555848.1">
    <property type="nucleotide sequence ID" value="NC_021038.1"/>
</dbReference>
<dbReference type="NCBIfam" id="NF041359">
    <property type="entry name" value="GntG_guanitoxin"/>
    <property type="match status" value="1"/>
</dbReference>
<dbReference type="GO" id="GO:0008732">
    <property type="term" value="F:L-allo-threonine aldolase activity"/>
    <property type="evidence" value="ECO:0007669"/>
    <property type="project" value="TreeGrafter"/>
</dbReference>